<dbReference type="AlphaFoldDB" id="A0A0D0A1Y4"/>
<dbReference type="InParanoid" id="A0A0D0A1Y4"/>
<dbReference type="EMBL" id="KN836360">
    <property type="protein sequence ID" value="KIK32169.1"/>
    <property type="molecule type" value="Genomic_DNA"/>
</dbReference>
<evidence type="ECO:0000313" key="3">
    <source>
        <dbReference type="Proteomes" id="UP000054485"/>
    </source>
</evidence>
<feature type="region of interest" description="Disordered" evidence="1">
    <location>
        <begin position="1"/>
        <end position="21"/>
    </location>
</feature>
<evidence type="ECO:0000313" key="2">
    <source>
        <dbReference type="EMBL" id="KIK32169.1"/>
    </source>
</evidence>
<sequence>MKRARVHHRSSSKIHRGADPQYRKETLSAANHFCLQSSAFELDSQQKTVSFASSVCDNVQWESRIDVAESGARFADGFICAWAIVHCIVQGARAQTHSSAFP</sequence>
<keyword evidence="3" id="KW-1185">Reference proteome</keyword>
<dbReference type="HOGENOM" id="CLU_2279325_0_0_1"/>
<protein>
    <submittedName>
        <fullName evidence="2">Unplaced genomic scaffold CY34scaffold_1229, whole genome shotgun sequence</fullName>
    </submittedName>
</protein>
<dbReference type="Proteomes" id="UP000054485">
    <property type="component" value="Unassembled WGS sequence"/>
</dbReference>
<reference evidence="3" key="2">
    <citation type="submission" date="2015-01" db="EMBL/GenBank/DDBJ databases">
        <title>Evolutionary Origins and Diversification of the Mycorrhizal Mutualists.</title>
        <authorList>
            <consortium name="DOE Joint Genome Institute"/>
            <consortium name="Mycorrhizal Genomics Consortium"/>
            <person name="Kohler A."/>
            <person name="Kuo A."/>
            <person name="Nagy L.G."/>
            <person name="Floudas D."/>
            <person name="Copeland A."/>
            <person name="Barry K.W."/>
            <person name="Cichocki N."/>
            <person name="Veneault-Fourrey C."/>
            <person name="LaButti K."/>
            <person name="Lindquist E.A."/>
            <person name="Lipzen A."/>
            <person name="Lundell T."/>
            <person name="Morin E."/>
            <person name="Murat C."/>
            <person name="Riley R."/>
            <person name="Ohm R."/>
            <person name="Sun H."/>
            <person name="Tunlid A."/>
            <person name="Henrissat B."/>
            <person name="Grigoriev I.V."/>
            <person name="Hibbett D.S."/>
            <person name="Martin F."/>
        </authorList>
    </citation>
    <scope>NUCLEOTIDE SEQUENCE [LARGE SCALE GENOMIC DNA]</scope>
    <source>
        <strain evidence="3">UH-Slu-Lm8-n1</strain>
    </source>
</reference>
<accession>A0A0D0A1Y4</accession>
<evidence type="ECO:0000256" key="1">
    <source>
        <dbReference type="SAM" id="MobiDB-lite"/>
    </source>
</evidence>
<proteinExistence type="predicted"/>
<feature type="compositionally biased region" description="Basic residues" evidence="1">
    <location>
        <begin position="1"/>
        <end position="15"/>
    </location>
</feature>
<reference evidence="2 3" key="1">
    <citation type="submission" date="2014-04" db="EMBL/GenBank/DDBJ databases">
        <authorList>
            <consortium name="DOE Joint Genome Institute"/>
            <person name="Kuo A."/>
            <person name="Ruytinx J."/>
            <person name="Rineau F."/>
            <person name="Colpaert J."/>
            <person name="Kohler A."/>
            <person name="Nagy L.G."/>
            <person name="Floudas D."/>
            <person name="Copeland A."/>
            <person name="Barry K.W."/>
            <person name="Cichocki N."/>
            <person name="Veneault-Fourrey C."/>
            <person name="LaButti K."/>
            <person name="Lindquist E.A."/>
            <person name="Lipzen A."/>
            <person name="Lundell T."/>
            <person name="Morin E."/>
            <person name="Murat C."/>
            <person name="Sun H."/>
            <person name="Tunlid A."/>
            <person name="Henrissat B."/>
            <person name="Grigoriev I.V."/>
            <person name="Hibbett D.S."/>
            <person name="Martin F."/>
            <person name="Nordberg H.P."/>
            <person name="Cantor M.N."/>
            <person name="Hua S.X."/>
        </authorList>
    </citation>
    <scope>NUCLEOTIDE SEQUENCE [LARGE SCALE GENOMIC DNA]</scope>
    <source>
        <strain evidence="2 3">UH-Slu-Lm8-n1</strain>
    </source>
</reference>
<name>A0A0D0A1Y4_9AGAM</name>
<organism evidence="2 3">
    <name type="scientific">Suillus luteus UH-Slu-Lm8-n1</name>
    <dbReference type="NCBI Taxonomy" id="930992"/>
    <lineage>
        <taxon>Eukaryota</taxon>
        <taxon>Fungi</taxon>
        <taxon>Dikarya</taxon>
        <taxon>Basidiomycota</taxon>
        <taxon>Agaricomycotina</taxon>
        <taxon>Agaricomycetes</taxon>
        <taxon>Agaricomycetidae</taxon>
        <taxon>Boletales</taxon>
        <taxon>Suillineae</taxon>
        <taxon>Suillaceae</taxon>
        <taxon>Suillus</taxon>
    </lineage>
</organism>
<gene>
    <name evidence="2" type="ORF">CY34DRAFT_760170</name>
</gene>